<organism evidence="2">
    <name type="scientific">hydrothermal vent metagenome</name>
    <dbReference type="NCBI Taxonomy" id="652676"/>
    <lineage>
        <taxon>unclassified sequences</taxon>
        <taxon>metagenomes</taxon>
        <taxon>ecological metagenomes</taxon>
    </lineage>
</organism>
<dbReference type="InterPro" id="IPR005572">
    <property type="entry name" value="Anti-sigma_E_RseA_N"/>
</dbReference>
<dbReference type="GO" id="GO:0016989">
    <property type="term" value="F:sigma factor antagonist activity"/>
    <property type="evidence" value="ECO:0007669"/>
    <property type="project" value="InterPro"/>
</dbReference>
<dbReference type="InterPro" id="IPR052383">
    <property type="entry name" value="Anti-sigma-E_RseA-like"/>
</dbReference>
<dbReference type="Gene3D" id="1.10.10.880">
    <property type="entry name" value="Anti sigma-E protein RseA, N-terminal domain"/>
    <property type="match status" value="1"/>
</dbReference>
<feature type="domain" description="Anti sigma-E protein RseA N-terminal" evidence="1">
    <location>
        <begin position="6"/>
        <end position="85"/>
    </location>
</feature>
<evidence type="ECO:0000259" key="1">
    <source>
        <dbReference type="Pfam" id="PF03872"/>
    </source>
</evidence>
<dbReference type="SUPFAM" id="SSF89069">
    <property type="entry name" value="N-terminal, cytoplasmic domain of anti-sigmaE factor RseA"/>
    <property type="match status" value="1"/>
</dbReference>
<name>A0A3B1BE95_9ZZZZ</name>
<dbReference type="Pfam" id="PF03872">
    <property type="entry name" value="RseA_N"/>
    <property type="match status" value="1"/>
</dbReference>
<dbReference type="EMBL" id="UOFZ01000175">
    <property type="protein sequence ID" value="VAX14442.1"/>
    <property type="molecule type" value="Genomic_DNA"/>
</dbReference>
<dbReference type="CDD" id="cd16328">
    <property type="entry name" value="RseA_N"/>
    <property type="match status" value="1"/>
</dbReference>
<dbReference type="AlphaFoldDB" id="A0A3B1BE95"/>
<evidence type="ECO:0000313" key="2">
    <source>
        <dbReference type="EMBL" id="VAX14442.1"/>
    </source>
</evidence>
<reference evidence="2" key="1">
    <citation type="submission" date="2018-06" db="EMBL/GenBank/DDBJ databases">
        <authorList>
            <person name="Zhirakovskaya E."/>
        </authorList>
    </citation>
    <scope>NUCLEOTIDE SEQUENCE</scope>
</reference>
<accession>A0A3B1BE95</accession>
<gene>
    <name evidence="2" type="ORF">MNBD_GAMMA24-2281</name>
</gene>
<proteinExistence type="predicted"/>
<dbReference type="InterPro" id="IPR036147">
    <property type="entry name" value="Anti-sigma_E_RseA_N_sf"/>
</dbReference>
<dbReference type="PANTHER" id="PTHR38104:SF1">
    <property type="entry name" value="ANTI-SIGMA-E FACTOR RSEA"/>
    <property type="match status" value="1"/>
</dbReference>
<protein>
    <recommendedName>
        <fullName evidence="1">Anti sigma-E protein RseA N-terminal domain-containing protein</fullName>
    </recommendedName>
</protein>
<sequence length="210" mass="23114">MSDKVEERLSALMDDELVDFELDIDHLEENDSLKQRWMRYHLIRDVVSGHVPDTLVPDFNLAARVSAALEHEPTILAPRRFQPRQLMKQAAGLAIAATVSAIAIISIQNPSFEQTGITPLATADKQGDKLIALAGKGQNAESAELVSLTTAKQHIHNPRLSHTSASKFSGYLLNHNEYAASANIQGMLPYMRIVGATQNQPVIIRVADEK</sequence>
<dbReference type="PANTHER" id="PTHR38104">
    <property type="match status" value="1"/>
</dbReference>